<evidence type="ECO:0000313" key="1">
    <source>
        <dbReference type="EMBL" id="KKN38088.1"/>
    </source>
</evidence>
<comment type="caution">
    <text evidence="1">The sequence shown here is derived from an EMBL/GenBank/DDBJ whole genome shotgun (WGS) entry which is preliminary data.</text>
</comment>
<gene>
    <name evidence="1" type="ORF">LCGC14_0757080</name>
</gene>
<proteinExistence type="predicted"/>
<accession>A0A0F9T9B6</accession>
<sequence length="33" mass="3910">MEWGIINAENFTDIYEIPIKRWDPLSTVKITSE</sequence>
<dbReference type="EMBL" id="LAZR01001853">
    <property type="protein sequence ID" value="KKN38088.1"/>
    <property type="molecule type" value="Genomic_DNA"/>
</dbReference>
<feature type="non-terminal residue" evidence="1">
    <location>
        <position position="33"/>
    </location>
</feature>
<protein>
    <submittedName>
        <fullName evidence="1">Uncharacterized protein</fullName>
    </submittedName>
</protein>
<reference evidence="1" key="1">
    <citation type="journal article" date="2015" name="Nature">
        <title>Complex archaea that bridge the gap between prokaryotes and eukaryotes.</title>
        <authorList>
            <person name="Spang A."/>
            <person name="Saw J.H."/>
            <person name="Jorgensen S.L."/>
            <person name="Zaremba-Niedzwiedzka K."/>
            <person name="Martijn J."/>
            <person name="Lind A.E."/>
            <person name="van Eijk R."/>
            <person name="Schleper C."/>
            <person name="Guy L."/>
            <person name="Ettema T.J."/>
        </authorList>
    </citation>
    <scope>NUCLEOTIDE SEQUENCE</scope>
</reference>
<dbReference type="AlphaFoldDB" id="A0A0F9T9B6"/>
<organism evidence="1">
    <name type="scientific">marine sediment metagenome</name>
    <dbReference type="NCBI Taxonomy" id="412755"/>
    <lineage>
        <taxon>unclassified sequences</taxon>
        <taxon>metagenomes</taxon>
        <taxon>ecological metagenomes</taxon>
    </lineage>
</organism>
<name>A0A0F9T9B6_9ZZZZ</name>